<dbReference type="EMBL" id="JYNZ01000003">
    <property type="protein sequence ID" value="KXK26804.1"/>
    <property type="molecule type" value="Genomic_DNA"/>
</dbReference>
<evidence type="ECO:0000256" key="1">
    <source>
        <dbReference type="SAM" id="Phobius"/>
    </source>
</evidence>
<feature type="signal peptide" evidence="2">
    <location>
        <begin position="1"/>
        <end position="24"/>
    </location>
</feature>
<evidence type="ECO:0000313" key="3">
    <source>
        <dbReference type="EMBL" id="KXK26804.1"/>
    </source>
</evidence>
<name>A0A136LYQ4_9BACT</name>
<protein>
    <recommendedName>
        <fullName evidence="5">PGF-pre-PGF domain-containing protein</fullName>
    </recommendedName>
</protein>
<evidence type="ECO:0008006" key="5">
    <source>
        <dbReference type="Google" id="ProtNLM"/>
    </source>
</evidence>
<feature type="transmembrane region" description="Helical" evidence="1">
    <location>
        <begin position="190"/>
        <end position="213"/>
    </location>
</feature>
<sequence>MKNSAKALLLGIVFSFLVASPVSAQYDTEQITPVYREDGEVYGIDIAASDRVSFFPTGCESIDKVTIEAKNAIKGEIILRKLDENPKPDAGEIDNVFEYCELEFDGIDADDIQSTEVELKVRKSWIEDNNLSEDDIALFTFNEDDNTWSRENTAQKTESSIYFFYDSEAGNFPYWAVGQRSESFLSSINAGVILLCCIVSLLLLILLAFALAARRRGNA</sequence>
<dbReference type="AlphaFoldDB" id="A0A136LYQ4"/>
<organism evidence="3 4">
    <name type="scientific">candidate division WS6 bacterium OLB20</name>
    <dbReference type="NCBI Taxonomy" id="1617426"/>
    <lineage>
        <taxon>Bacteria</taxon>
        <taxon>Candidatus Dojkabacteria</taxon>
    </lineage>
</organism>
<dbReference type="STRING" id="1617426.TR69_WS6001000825"/>
<comment type="caution">
    <text evidence="3">The sequence shown here is derived from an EMBL/GenBank/DDBJ whole genome shotgun (WGS) entry which is preliminary data.</text>
</comment>
<keyword evidence="1" id="KW-0472">Membrane</keyword>
<reference evidence="3 4" key="1">
    <citation type="submission" date="2015-02" db="EMBL/GenBank/DDBJ databases">
        <title>Improved understanding of the partial-nitritation anammox process through 23 genomes representing the majority of the microbial community.</title>
        <authorList>
            <person name="Speth D.R."/>
            <person name="In T Zandt M."/>
            <person name="Guerrero Cruz S."/>
            <person name="Jetten M.S."/>
            <person name="Dutilh B.E."/>
        </authorList>
    </citation>
    <scope>NUCLEOTIDE SEQUENCE [LARGE SCALE GENOMIC DNA]</scope>
    <source>
        <strain evidence="3">OLB20</strain>
    </source>
</reference>
<gene>
    <name evidence="3" type="ORF">TR69_WS6001000825</name>
</gene>
<dbReference type="InterPro" id="IPR026453">
    <property type="entry name" value="PGF_pre_PGF"/>
</dbReference>
<evidence type="ECO:0000256" key="2">
    <source>
        <dbReference type="SAM" id="SignalP"/>
    </source>
</evidence>
<keyword evidence="2" id="KW-0732">Signal</keyword>
<dbReference type="NCBIfam" id="TIGR04213">
    <property type="entry name" value="PGF_pre_PGF"/>
    <property type="match status" value="1"/>
</dbReference>
<evidence type="ECO:0000313" key="4">
    <source>
        <dbReference type="Proteomes" id="UP000070457"/>
    </source>
</evidence>
<keyword evidence="1" id="KW-1133">Transmembrane helix</keyword>
<proteinExistence type="predicted"/>
<accession>A0A136LYQ4</accession>
<feature type="chain" id="PRO_5007475301" description="PGF-pre-PGF domain-containing protein" evidence="2">
    <location>
        <begin position="25"/>
        <end position="219"/>
    </location>
</feature>
<dbReference type="Proteomes" id="UP000070457">
    <property type="component" value="Unassembled WGS sequence"/>
</dbReference>
<keyword evidence="1" id="KW-0812">Transmembrane</keyword>